<protein>
    <submittedName>
        <fullName evidence="1">Uncharacterized protein</fullName>
    </submittedName>
</protein>
<dbReference type="PANTHER" id="PTHR34496:SF6">
    <property type="entry name" value="GLYCOSYLTRANSFERASE 2-LIKE DOMAIN-CONTAINING PROTEIN"/>
    <property type="match status" value="1"/>
</dbReference>
<accession>A0A8J2SM54</accession>
<dbReference type="Proteomes" id="UP000789595">
    <property type="component" value="Unassembled WGS sequence"/>
</dbReference>
<organism evidence="1 2">
    <name type="scientific">Pelagomonas calceolata</name>
    <dbReference type="NCBI Taxonomy" id="35677"/>
    <lineage>
        <taxon>Eukaryota</taxon>
        <taxon>Sar</taxon>
        <taxon>Stramenopiles</taxon>
        <taxon>Ochrophyta</taxon>
        <taxon>Pelagophyceae</taxon>
        <taxon>Pelagomonadales</taxon>
        <taxon>Pelagomonadaceae</taxon>
        <taxon>Pelagomonas</taxon>
    </lineage>
</organism>
<keyword evidence="2" id="KW-1185">Reference proteome</keyword>
<dbReference type="Pfam" id="PF11397">
    <property type="entry name" value="GlcNAc"/>
    <property type="match status" value="2"/>
</dbReference>
<sequence length="552" mass="61972">MKWLLALAAVVEAGLGPDCDPLDRKCTLPAPQREPCVWVGPHDGKWLRIVDREDIPKPCPPVGSASDHDQSIVYAAIASFRDSICPDTITNMFLRAKYPDRIRVAVIQQNLPEDLDCLEKYCDDARIAQNLPADAPCPRRGQISIKRFSSEEAKGPTWARAQDTDMLPDSAEFCLRTDSHMTFAQDWDTLQIQQWYDAQNEYAVLSTYVADSTNLNDDGSMRNVNGVWEVPHLCSIQWENGHVRNMQAKAARLLKKPKLTTLWAAGLSFSRCHAERTVPYDPYTPYIFWGEEFSRTARFFTHGYDIYTPPKTLIAHDYKHTQGDPTHFKWNGRGGPRLNRNQTIIKARDAANKRIWTLLGMPGGDPSMVSSLGKYGLGTKRSLDDLIAFTGINLRNRTVSGSGNSRCGNIDWVPWDCGGGGWAAQGLEHLHNSITPPKSLHDDLAREIWRGEQFVEKEAHEVVHEAEVVEHFIAKEARQLVAEARVVGSDIRHLEQRAAEHLPLPEDESLNLVTVLVGLFCLWTSYKACRAVFDRGNKANQKALGLPVAKEV</sequence>
<dbReference type="EMBL" id="CAKKNE010000005">
    <property type="protein sequence ID" value="CAH0375643.1"/>
    <property type="molecule type" value="Genomic_DNA"/>
</dbReference>
<dbReference type="OrthoDB" id="76265at2759"/>
<evidence type="ECO:0000313" key="1">
    <source>
        <dbReference type="EMBL" id="CAH0375643.1"/>
    </source>
</evidence>
<gene>
    <name evidence="1" type="ORF">PECAL_5P01770</name>
</gene>
<proteinExistence type="predicted"/>
<dbReference type="InterPro" id="IPR021067">
    <property type="entry name" value="Glycosyltransferase"/>
</dbReference>
<comment type="caution">
    <text evidence="1">The sequence shown here is derived from an EMBL/GenBank/DDBJ whole genome shotgun (WGS) entry which is preliminary data.</text>
</comment>
<dbReference type="PANTHER" id="PTHR34496">
    <property type="entry name" value="GLCNAC TRANSFERASE-RELATED"/>
    <property type="match status" value="1"/>
</dbReference>
<name>A0A8J2SM54_9STRA</name>
<dbReference type="AlphaFoldDB" id="A0A8J2SM54"/>
<evidence type="ECO:0000313" key="2">
    <source>
        <dbReference type="Proteomes" id="UP000789595"/>
    </source>
</evidence>
<reference evidence="1" key="1">
    <citation type="submission" date="2021-11" db="EMBL/GenBank/DDBJ databases">
        <authorList>
            <consortium name="Genoscope - CEA"/>
            <person name="William W."/>
        </authorList>
    </citation>
    <scope>NUCLEOTIDE SEQUENCE</scope>
</reference>